<evidence type="ECO:0008006" key="3">
    <source>
        <dbReference type="Google" id="ProtNLM"/>
    </source>
</evidence>
<gene>
    <name evidence="1" type="ORF">SAMN05216283_111102</name>
</gene>
<dbReference type="AlphaFoldDB" id="A0A1I2KC10"/>
<evidence type="ECO:0000313" key="1">
    <source>
        <dbReference type="EMBL" id="SFF63973.1"/>
    </source>
</evidence>
<sequence>MKAIRSLTLILLICLIGQGKLLAQKDYYTGIGFRAGPMAGISLKHFIASDAALEGIFSSRWHGTLIQALYEKHHDVFNDPNFNLYYGGGAHFGYWDLNGHQHPWYDKSGTYSAFGIDGIIGLEYSLDEAPISFSLDWKPMLNLINYSGFWMDDIGLSIRFNFR</sequence>
<dbReference type="EMBL" id="FONW01000011">
    <property type="protein sequence ID" value="SFF63973.1"/>
    <property type="molecule type" value="Genomic_DNA"/>
</dbReference>
<dbReference type="Proteomes" id="UP000198964">
    <property type="component" value="Unassembled WGS sequence"/>
</dbReference>
<keyword evidence="2" id="KW-1185">Reference proteome</keyword>
<organism evidence="1 2">
    <name type="scientific">Sunxiuqinia elliptica</name>
    <dbReference type="NCBI Taxonomy" id="655355"/>
    <lineage>
        <taxon>Bacteria</taxon>
        <taxon>Pseudomonadati</taxon>
        <taxon>Bacteroidota</taxon>
        <taxon>Bacteroidia</taxon>
        <taxon>Marinilabiliales</taxon>
        <taxon>Prolixibacteraceae</taxon>
        <taxon>Sunxiuqinia</taxon>
    </lineage>
</organism>
<name>A0A1I2KC10_9BACT</name>
<dbReference type="RefSeq" id="WP_093921108.1">
    <property type="nucleotide sequence ID" value="NZ_FONW01000011.1"/>
</dbReference>
<protein>
    <recommendedName>
        <fullName evidence="3">Outer membrane protein beta-barrel domain-containing protein</fullName>
    </recommendedName>
</protein>
<accession>A0A1I2KC10</accession>
<dbReference type="STRING" id="655355.SAMN05216283_111102"/>
<reference evidence="1 2" key="1">
    <citation type="submission" date="2016-10" db="EMBL/GenBank/DDBJ databases">
        <authorList>
            <person name="de Groot N.N."/>
        </authorList>
    </citation>
    <scope>NUCLEOTIDE SEQUENCE [LARGE SCALE GENOMIC DNA]</scope>
    <source>
        <strain evidence="1 2">CGMCC 1.9156</strain>
    </source>
</reference>
<evidence type="ECO:0000313" key="2">
    <source>
        <dbReference type="Proteomes" id="UP000198964"/>
    </source>
</evidence>
<proteinExistence type="predicted"/>